<accession>B9ESQ3</accession>
<dbReference type="AlphaFoldDB" id="B9ESQ3"/>
<evidence type="ECO:0000313" key="1">
    <source>
        <dbReference type="EMBL" id="CAX32403.1"/>
    </source>
</evidence>
<proteinExistence type="predicted"/>
<keyword evidence="2" id="KW-1185">Reference proteome</keyword>
<reference evidence="1 2" key="1">
    <citation type="journal article" date="2003" name="Nature">
        <title>Genome divergence in two Prochlorococcus ecotypes reflects oceanic niche differentiation.</title>
        <authorList>
            <person name="Rocap G."/>
            <person name="Larimer F.W."/>
            <person name="Lamerdin J.E."/>
            <person name="Malfatti S."/>
            <person name="Chain P."/>
            <person name="Ahlgren N.A."/>
            <person name="Arellano A."/>
            <person name="Coleman M."/>
            <person name="Hauser L."/>
            <person name="Hess W.R."/>
            <person name="Johnson Z.I."/>
            <person name="Land M.L."/>
            <person name="Lindell D."/>
            <person name="Post A.F."/>
            <person name="Regala W."/>
            <person name="Shah M."/>
            <person name="Shaw S.L."/>
            <person name="Steglich C."/>
            <person name="Sullivan M.B."/>
            <person name="Ting C.S."/>
            <person name="Tolonen A."/>
            <person name="Webb E.A."/>
            <person name="Zinser E.R."/>
            <person name="Chisholm S.W."/>
        </authorList>
    </citation>
    <scope>NUCLEOTIDE SEQUENCE [LARGE SCALE GENOMIC DNA]</scope>
    <source>
        <strain evidence="2">MIT 9313</strain>
    </source>
</reference>
<sequence>MRVLAEANGNAAIQASQSSFTDESGFWLFTFYLRLSTRSCHEWLGSGASLPFFL</sequence>
<organism evidence="1 2">
    <name type="scientific">Prochlorococcus marinus (strain MIT 9313)</name>
    <dbReference type="NCBI Taxonomy" id="74547"/>
    <lineage>
        <taxon>Bacteria</taxon>
        <taxon>Bacillati</taxon>
        <taxon>Cyanobacteriota</taxon>
        <taxon>Cyanophyceae</taxon>
        <taxon>Synechococcales</taxon>
        <taxon>Prochlorococcaceae</taxon>
        <taxon>Prochlorococcus</taxon>
    </lineage>
</organism>
<dbReference type="Proteomes" id="UP000001423">
    <property type="component" value="Chromosome"/>
</dbReference>
<evidence type="ECO:0000313" key="2">
    <source>
        <dbReference type="Proteomes" id="UP000001423"/>
    </source>
</evidence>
<dbReference type="HOGENOM" id="CLU_3046862_0_0_3"/>
<gene>
    <name evidence="1" type="ordered locus">PMT_2884</name>
</gene>
<dbReference type="EMBL" id="BX548175">
    <property type="protein sequence ID" value="CAX32403.1"/>
    <property type="molecule type" value="Genomic_DNA"/>
</dbReference>
<dbReference type="KEGG" id="pmt:PMT_2884"/>
<protein>
    <submittedName>
        <fullName evidence="1">Uncharacterized protein</fullName>
    </submittedName>
</protein>
<name>B9ESQ3_PROMM</name>